<evidence type="ECO:0000256" key="1">
    <source>
        <dbReference type="SAM" id="MobiDB-lite"/>
    </source>
</evidence>
<name>A0ABX2VZK8_AJEDR</name>
<proteinExistence type="predicted"/>
<dbReference type="EMBL" id="EQ999981">
    <property type="protein sequence ID" value="OAT02571.1"/>
    <property type="molecule type" value="Genomic_DNA"/>
</dbReference>
<dbReference type="RefSeq" id="XP_045282298.1">
    <property type="nucleotide sequence ID" value="XM_045426736.1"/>
</dbReference>
<keyword evidence="3" id="KW-1185">Reference proteome</keyword>
<dbReference type="Proteomes" id="UP000002039">
    <property type="component" value="Unassembled WGS sequence"/>
</dbReference>
<sequence length="52" mass="5515">MAKPGVAEVEVAGTEIVRAGEPDTETSVEDLRAAEEETEREAAEKEVAEEGV</sequence>
<feature type="compositionally biased region" description="Basic and acidic residues" evidence="1">
    <location>
        <begin position="29"/>
        <end position="52"/>
    </location>
</feature>
<reference evidence="3" key="1">
    <citation type="journal article" date="2015" name="PLoS Genet.">
        <title>The dynamic genome and transcriptome of the human fungal pathogen Blastomyces and close relative Emmonsia.</title>
        <authorList>
            <person name="Munoz J.F."/>
            <person name="Gauthier G.M."/>
            <person name="Desjardins C.A."/>
            <person name="Gallo J.E."/>
            <person name="Holder J."/>
            <person name="Sullivan T.D."/>
            <person name="Marty A.J."/>
            <person name="Carmen J.C."/>
            <person name="Chen Z."/>
            <person name="Ding L."/>
            <person name="Gujja S."/>
            <person name="Magrini V."/>
            <person name="Misas E."/>
            <person name="Mitreva M."/>
            <person name="Priest M."/>
            <person name="Saif S."/>
            <person name="Whiston E.A."/>
            <person name="Young S."/>
            <person name="Zeng Q."/>
            <person name="Goldman W.E."/>
            <person name="Mardis E.R."/>
            <person name="Taylor J.W."/>
            <person name="McEwen J.G."/>
            <person name="Clay O.K."/>
            <person name="Klein B.S."/>
            <person name="Cuomo C.A."/>
        </authorList>
    </citation>
    <scope>NUCLEOTIDE SEQUENCE [LARGE SCALE GENOMIC DNA]</scope>
    <source>
        <strain evidence="3">ER-3 / ATCC MYA-2586</strain>
    </source>
</reference>
<organism evidence="2 3">
    <name type="scientific">Ajellomyces dermatitidis (strain ER-3 / ATCC MYA-2586)</name>
    <name type="common">Blastomyces dermatitidis</name>
    <dbReference type="NCBI Taxonomy" id="559297"/>
    <lineage>
        <taxon>Eukaryota</taxon>
        <taxon>Fungi</taxon>
        <taxon>Dikarya</taxon>
        <taxon>Ascomycota</taxon>
        <taxon>Pezizomycotina</taxon>
        <taxon>Eurotiomycetes</taxon>
        <taxon>Eurotiomycetidae</taxon>
        <taxon>Onygenales</taxon>
        <taxon>Ajellomycetaceae</taxon>
        <taxon>Blastomyces</taxon>
    </lineage>
</organism>
<dbReference type="GeneID" id="69032534"/>
<gene>
    <name evidence="2" type="ORF">BDCG_17642</name>
</gene>
<accession>A0ABX2VZK8</accession>
<protein>
    <submittedName>
        <fullName evidence="2">Uncharacterized protein</fullName>
    </submittedName>
</protein>
<evidence type="ECO:0000313" key="2">
    <source>
        <dbReference type="EMBL" id="OAT02571.1"/>
    </source>
</evidence>
<evidence type="ECO:0000313" key="3">
    <source>
        <dbReference type="Proteomes" id="UP000002039"/>
    </source>
</evidence>
<feature type="region of interest" description="Disordered" evidence="1">
    <location>
        <begin position="1"/>
        <end position="52"/>
    </location>
</feature>